<dbReference type="STRING" id="260084.SAMN02927928_1661"/>
<evidence type="ECO:0000259" key="4">
    <source>
        <dbReference type="Pfam" id="PF00326"/>
    </source>
</evidence>
<gene>
    <name evidence="5" type="ORF">SAMN02927928_1661</name>
</gene>
<keyword evidence="5" id="KW-0031">Aminopeptidase</keyword>
<dbReference type="OrthoDB" id="128799at2"/>
<dbReference type="GO" id="GO:0006508">
    <property type="term" value="P:proteolysis"/>
    <property type="evidence" value="ECO:0007669"/>
    <property type="project" value="InterPro"/>
</dbReference>
<evidence type="ECO:0000313" key="5">
    <source>
        <dbReference type="EMBL" id="SCW53070.1"/>
    </source>
</evidence>
<name>A0A1G4R8E6_9CAUL</name>
<evidence type="ECO:0000256" key="3">
    <source>
        <dbReference type="SAM" id="SignalP"/>
    </source>
</evidence>
<feature type="signal peptide" evidence="3">
    <location>
        <begin position="1"/>
        <end position="29"/>
    </location>
</feature>
<evidence type="ECO:0000256" key="2">
    <source>
        <dbReference type="SAM" id="MobiDB-lite"/>
    </source>
</evidence>
<keyword evidence="6" id="KW-1185">Reference proteome</keyword>
<proteinExistence type="predicted"/>
<dbReference type="GO" id="GO:0004177">
    <property type="term" value="F:aminopeptidase activity"/>
    <property type="evidence" value="ECO:0007669"/>
    <property type="project" value="UniProtKB-KW"/>
</dbReference>
<keyword evidence="5" id="KW-0645">Protease</keyword>
<evidence type="ECO:0000256" key="1">
    <source>
        <dbReference type="ARBA" id="ARBA00022801"/>
    </source>
</evidence>
<dbReference type="Proteomes" id="UP000199150">
    <property type="component" value="Unassembled WGS sequence"/>
</dbReference>
<dbReference type="SUPFAM" id="SSF50960">
    <property type="entry name" value="TolB, C-terminal domain"/>
    <property type="match status" value="1"/>
</dbReference>
<organism evidence="5 6">
    <name type="scientific">Asticcacaulis taihuensis</name>
    <dbReference type="NCBI Taxonomy" id="260084"/>
    <lineage>
        <taxon>Bacteria</taxon>
        <taxon>Pseudomonadati</taxon>
        <taxon>Pseudomonadota</taxon>
        <taxon>Alphaproteobacteria</taxon>
        <taxon>Caulobacterales</taxon>
        <taxon>Caulobacteraceae</taxon>
        <taxon>Asticcacaulis</taxon>
    </lineage>
</organism>
<dbReference type="Pfam" id="PF00326">
    <property type="entry name" value="Peptidase_S9"/>
    <property type="match status" value="2"/>
</dbReference>
<dbReference type="InterPro" id="IPR001375">
    <property type="entry name" value="Peptidase_S9_cat"/>
</dbReference>
<feature type="domain" description="Peptidase S9 prolyl oligopeptidase catalytic" evidence="4">
    <location>
        <begin position="668"/>
        <end position="746"/>
    </location>
</feature>
<feature type="domain" description="Peptidase S9 prolyl oligopeptidase catalytic" evidence="4">
    <location>
        <begin position="519"/>
        <end position="619"/>
    </location>
</feature>
<dbReference type="InterPro" id="IPR029058">
    <property type="entry name" value="AB_hydrolase_fold"/>
</dbReference>
<feature type="chain" id="PRO_5011585169" evidence="3">
    <location>
        <begin position="30"/>
        <end position="750"/>
    </location>
</feature>
<dbReference type="RefSeq" id="WP_090646341.1">
    <property type="nucleotide sequence ID" value="NZ_CBCRYE010000004.1"/>
</dbReference>
<dbReference type="AlphaFoldDB" id="A0A1G4R8E6"/>
<keyword evidence="1" id="KW-0378">Hydrolase</keyword>
<accession>A0A1G4R8E6</accession>
<feature type="region of interest" description="Disordered" evidence="2">
    <location>
        <begin position="134"/>
        <end position="153"/>
    </location>
</feature>
<reference evidence="6" key="1">
    <citation type="submission" date="2016-10" db="EMBL/GenBank/DDBJ databases">
        <authorList>
            <person name="Varghese N."/>
            <person name="Submissions S."/>
        </authorList>
    </citation>
    <scope>NUCLEOTIDE SEQUENCE [LARGE SCALE GENOMIC DNA]</scope>
    <source>
        <strain evidence="6">CGMCC 1.3431</strain>
    </source>
</reference>
<dbReference type="SUPFAM" id="SSF53474">
    <property type="entry name" value="alpha/beta-Hydrolases"/>
    <property type="match status" value="1"/>
</dbReference>
<evidence type="ECO:0000313" key="6">
    <source>
        <dbReference type="Proteomes" id="UP000199150"/>
    </source>
</evidence>
<dbReference type="PANTHER" id="PTHR42776:SF27">
    <property type="entry name" value="DIPEPTIDYL PEPTIDASE FAMILY MEMBER 6"/>
    <property type="match status" value="1"/>
</dbReference>
<sequence length="750" mass="80988">MSRIHLAAAAAGISLAAMFFGMESACAQATTEVVVKGALRPRPVDAPPPIDVFVKRPRIEQVALSQDGSQIAFVTWVESYRALITYRVADKSNRVVKLNPGTVSAISWADDDHVLISTTRTGLRGTCEGVVQSSRDAASSHINRPETDTTKEGGAAEAMAQLSLMESLKTPGCVYYGIRAQTAVTSVNVSERAGTDLGARLSEYANLALGTPEPVMVDGKVQLIGPYLELRQQSMGGQPTQRVYLWRSDPQTGLGKLVDDGGGDLDREHRYVDDWLLDRQGNIIARSVYNFTREQFTLERKVDGKWKPALMRKIETRATAFAPFMAGLGRDGQSIVIFDAEPGSSGADRRFHYYELAADGKLSAPLEPGDATRDRPIFNPETGRLAGFVQTGEAPEYSLTDPLMRELYRKAQDAAPGQAVTVVSTARDPHRMIIFAQGGEEPGAYHFIDFTTGKTLEIGDIHPEVPSEWVASQKSVSYKASDGLEIGALLTLPPKPEPKRLPLIVLPHDGPQAHDSRGFDWLAQVLASRGYLVLQPNYRGSDGAGPAFMAAGQGQWGRRMQSDLADGVRYLADQGLADPARVCIIGNGYGGYAALEGATMPETWRCAASLGGISDIGDYVNWVKSKRSVPDPDQIASLTADPVWPRAFSPDPGSAAIVTGYLGDPSGWSALSPRNQVADIKAPVLLVHQTDDRSVPVRQSKVMRDALQAAGKAVTYTELPGSDHELTTEEARLATAEAVLKFLQAYNPAN</sequence>
<dbReference type="PANTHER" id="PTHR42776">
    <property type="entry name" value="SERINE PEPTIDASE S9 FAMILY MEMBER"/>
    <property type="match status" value="1"/>
</dbReference>
<dbReference type="GO" id="GO:0004252">
    <property type="term" value="F:serine-type endopeptidase activity"/>
    <property type="evidence" value="ECO:0007669"/>
    <property type="project" value="TreeGrafter"/>
</dbReference>
<dbReference type="EMBL" id="FMTS01000002">
    <property type="protein sequence ID" value="SCW53070.1"/>
    <property type="molecule type" value="Genomic_DNA"/>
</dbReference>
<dbReference type="Gene3D" id="3.40.50.1820">
    <property type="entry name" value="alpha/beta hydrolase"/>
    <property type="match status" value="1"/>
</dbReference>
<keyword evidence="3" id="KW-0732">Signal</keyword>
<protein>
    <submittedName>
        <fullName evidence="5">Dipeptidyl aminopeptidase/acylaminoacyl peptidase</fullName>
    </submittedName>
</protein>